<dbReference type="SUPFAM" id="SSF54106">
    <property type="entry name" value="LysM domain"/>
    <property type="match status" value="1"/>
</dbReference>
<dbReference type="SUPFAM" id="SSF54001">
    <property type="entry name" value="Cysteine proteinases"/>
    <property type="match status" value="1"/>
</dbReference>
<dbReference type="Proteomes" id="UP000536909">
    <property type="component" value="Unassembled WGS sequence"/>
</dbReference>
<dbReference type="InterPro" id="IPR052062">
    <property type="entry name" value="Murein_DD/LD_carboxypeptidase"/>
</dbReference>
<dbReference type="Pfam" id="PF00877">
    <property type="entry name" value="NLPC_P60"/>
    <property type="match status" value="1"/>
</dbReference>
<keyword evidence="5 11" id="KW-0378">Hydrolase</keyword>
<reference evidence="11 12" key="1">
    <citation type="submission" date="2020-08" db="EMBL/GenBank/DDBJ databases">
        <title>Genomic Encyclopedia of Type Strains, Phase IV (KMG-IV): sequencing the most valuable type-strain genomes for metagenomic binning, comparative biology and taxonomic classification.</title>
        <authorList>
            <person name="Goeker M."/>
        </authorList>
    </citation>
    <scope>NUCLEOTIDE SEQUENCE [LARGE SCALE GENOMIC DNA]</scope>
    <source>
        <strain evidence="11 12">DSM 105434</strain>
    </source>
</reference>
<evidence type="ECO:0000259" key="9">
    <source>
        <dbReference type="PROSITE" id="PS51782"/>
    </source>
</evidence>
<evidence type="ECO:0000313" key="11">
    <source>
        <dbReference type="EMBL" id="MBB5295343.1"/>
    </source>
</evidence>
<keyword evidence="4" id="KW-0677">Repeat</keyword>
<feature type="signal peptide" evidence="8">
    <location>
        <begin position="1"/>
        <end position="20"/>
    </location>
</feature>
<dbReference type="CDD" id="cd00118">
    <property type="entry name" value="LysM"/>
    <property type="match status" value="1"/>
</dbReference>
<protein>
    <submittedName>
        <fullName evidence="11">Cell wall-associated NlpC family hydrolase</fullName>
    </submittedName>
</protein>
<dbReference type="Gene3D" id="3.90.1720.10">
    <property type="entry name" value="endopeptidase domain like (from Nostoc punctiforme)"/>
    <property type="match status" value="1"/>
</dbReference>
<proteinExistence type="inferred from homology"/>
<comment type="similarity">
    <text evidence="1">Belongs to the peptidase C40 family.</text>
</comment>
<feature type="chain" id="PRO_5047091110" evidence="8">
    <location>
        <begin position="21"/>
        <end position="255"/>
    </location>
</feature>
<organism evidence="11 12">
    <name type="scientific">Deinococcus metallilatus</name>
    <dbReference type="NCBI Taxonomy" id="1211322"/>
    <lineage>
        <taxon>Bacteria</taxon>
        <taxon>Thermotogati</taxon>
        <taxon>Deinococcota</taxon>
        <taxon>Deinococci</taxon>
        <taxon>Deinococcales</taxon>
        <taxon>Deinococcaceae</taxon>
        <taxon>Deinococcus</taxon>
    </lineage>
</organism>
<evidence type="ECO:0000256" key="4">
    <source>
        <dbReference type="ARBA" id="ARBA00022737"/>
    </source>
</evidence>
<dbReference type="InterPro" id="IPR038765">
    <property type="entry name" value="Papain-like_cys_pep_sf"/>
</dbReference>
<feature type="region of interest" description="Disordered" evidence="7">
    <location>
        <begin position="67"/>
        <end position="133"/>
    </location>
</feature>
<dbReference type="EMBL" id="JACHFV010000006">
    <property type="protein sequence ID" value="MBB5295343.1"/>
    <property type="molecule type" value="Genomic_DNA"/>
</dbReference>
<dbReference type="Gene3D" id="3.10.350.10">
    <property type="entry name" value="LysM domain"/>
    <property type="match status" value="1"/>
</dbReference>
<evidence type="ECO:0000259" key="10">
    <source>
        <dbReference type="PROSITE" id="PS51935"/>
    </source>
</evidence>
<evidence type="ECO:0000256" key="1">
    <source>
        <dbReference type="ARBA" id="ARBA00007074"/>
    </source>
</evidence>
<evidence type="ECO:0000256" key="5">
    <source>
        <dbReference type="ARBA" id="ARBA00022801"/>
    </source>
</evidence>
<accession>A0ABR6MTR8</accession>
<evidence type="ECO:0000256" key="6">
    <source>
        <dbReference type="ARBA" id="ARBA00022807"/>
    </source>
</evidence>
<dbReference type="PROSITE" id="PS51782">
    <property type="entry name" value="LYSM"/>
    <property type="match status" value="1"/>
</dbReference>
<dbReference type="PANTHER" id="PTHR47360:SF1">
    <property type="entry name" value="ENDOPEPTIDASE NLPC-RELATED"/>
    <property type="match status" value="1"/>
</dbReference>
<dbReference type="GO" id="GO:0016787">
    <property type="term" value="F:hydrolase activity"/>
    <property type="evidence" value="ECO:0007669"/>
    <property type="project" value="UniProtKB-KW"/>
</dbReference>
<keyword evidence="12" id="KW-1185">Reference proteome</keyword>
<keyword evidence="6" id="KW-0788">Thiol protease</keyword>
<feature type="compositionally biased region" description="Low complexity" evidence="7">
    <location>
        <begin position="67"/>
        <end position="131"/>
    </location>
</feature>
<evidence type="ECO:0000313" key="12">
    <source>
        <dbReference type="Proteomes" id="UP000536909"/>
    </source>
</evidence>
<feature type="domain" description="LysM" evidence="9">
    <location>
        <begin position="21"/>
        <end position="64"/>
    </location>
</feature>
<keyword evidence="3 8" id="KW-0732">Signal</keyword>
<dbReference type="SMART" id="SM00257">
    <property type="entry name" value="LysM"/>
    <property type="match status" value="1"/>
</dbReference>
<dbReference type="InterPro" id="IPR036779">
    <property type="entry name" value="LysM_dom_sf"/>
</dbReference>
<keyword evidence="2" id="KW-0645">Protease</keyword>
<feature type="domain" description="NlpC/P60" evidence="10">
    <location>
        <begin position="130"/>
        <end position="254"/>
    </location>
</feature>
<dbReference type="PROSITE" id="PS51935">
    <property type="entry name" value="NLPC_P60"/>
    <property type="match status" value="1"/>
</dbReference>
<dbReference type="InterPro" id="IPR000064">
    <property type="entry name" value="NLP_P60_dom"/>
</dbReference>
<evidence type="ECO:0000256" key="7">
    <source>
        <dbReference type="SAM" id="MobiDB-lite"/>
    </source>
</evidence>
<dbReference type="Pfam" id="PF01476">
    <property type="entry name" value="LysM"/>
    <property type="match status" value="1"/>
</dbReference>
<evidence type="ECO:0000256" key="3">
    <source>
        <dbReference type="ARBA" id="ARBA00022729"/>
    </source>
</evidence>
<gene>
    <name evidence="11" type="ORF">HNQ10_002169</name>
</gene>
<evidence type="ECO:0000256" key="2">
    <source>
        <dbReference type="ARBA" id="ARBA00022670"/>
    </source>
</evidence>
<comment type="caution">
    <text evidence="11">The sequence shown here is derived from an EMBL/GenBank/DDBJ whole genome shotgun (WGS) entry which is preliminary data.</text>
</comment>
<name>A0ABR6MTR8_9DEIO</name>
<dbReference type="InterPro" id="IPR018392">
    <property type="entry name" value="LysM"/>
</dbReference>
<dbReference type="PANTHER" id="PTHR47360">
    <property type="entry name" value="MUREIN DD-ENDOPEPTIDASE MEPS/MUREIN LD-CARBOXYPEPTIDASE"/>
    <property type="match status" value="1"/>
</dbReference>
<sequence>MKAFRTLLMATALCSSSALAAAYTVKAGDTLYQVALTHNLEPAELMRLNGLSSSTLEVGQKLNVGDAAQAPASQTPASQAPATQTPATRPAATAPRAAASRPAAARPAPRTAAAPAKAKAARPAQASAAPQKGQAFVRTAATRFLGIRYAHGGAGGGGLDCSGFTMRVFQQLGINLPHSAAAQWRAGSAVNSRNLQPGDLVFFNTTGTVASHVGIYVGGGMMANANSFYGRTMIEPLFSNPYWASRFVGARRVLS</sequence>
<evidence type="ECO:0000256" key="8">
    <source>
        <dbReference type="SAM" id="SignalP"/>
    </source>
</evidence>